<dbReference type="EnsemblMetazoa" id="AMEC020070-RA">
    <property type="protein sequence ID" value="AMEC020070-PA"/>
    <property type="gene ID" value="AMEC020070"/>
</dbReference>
<dbReference type="AlphaFoldDB" id="A0A182UGP1"/>
<evidence type="ECO:0000313" key="2">
    <source>
        <dbReference type="EnsemblMetazoa" id="AMEC020070-PA"/>
    </source>
</evidence>
<reference evidence="2" key="2">
    <citation type="submission" date="2020-05" db="UniProtKB">
        <authorList>
            <consortium name="EnsemblMetazoa"/>
        </authorList>
    </citation>
    <scope>IDENTIFICATION</scope>
    <source>
        <strain evidence="2">CM1001059</strain>
    </source>
</reference>
<dbReference type="Proteomes" id="UP000075902">
    <property type="component" value="Unassembled WGS sequence"/>
</dbReference>
<protein>
    <submittedName>
        <fullName evidence="2">Uncharacterized protein</fullName>
    </submittedName>
</protein>
<feature type="compositionally biased region" description="Polar residues" evidence="1">
    <location>
        <begin position="40"/>
        <end position="54"/>
    </location>
</feature>
<name>A0A182UGP1_9DIPT</name>
<dbReference type="VEuPathDB" id="VectorBase:AMEC020070"/>
<reference evidence="3" key="1">
    <citation type="submission" date="2014-01" db="EMBL/GenBank/DDBJ databases">
        <title>The Genome Sequence of Anopheles melas CM1001059_A (V2).</title>
        <authorList>
            <consortium name="The Broad Institute Genomics Platform"/>
            <person name="Neafsey D.E."/>
            <person name="Besansky N."/>
            <person name="Howell P."/>
            <person name="Walton C."/>
            <person name="Young S.K."/>
            <person name="Zeng Q."/>
            <person name="Gargeya S."/>
            <person name="Fitzgerald M."/>
            <person name="Haas B."/>
            <person name="Abouelleil A."/>
            <person name="Allen A.W."/>
            <person name="Alvarado L."/>
            <person name="Arachchi H.M."/>
            <person name="Berlin A.M."/>
            <person name="Chapman S.B."/>
            <person name="Gainer-Dewar J."/>
            <person name="Goldberg J."/>
            <person name="Griggs A."/>
            <person name="Gujja S."/>
            <person name="Hansen M."/>
            <person name="Howarth C."/>
            <person name="Imamovic A."/>
            <person name="Ireland A."/>
            <person name="Larimer J."/>
            <person name="McCowan C."/>
            <person name="Murphy C."/>
            <person name="Pearson M."/>
            <person name="Poon T.W."/>
            <person name="Priest M."/>
            <person name="Roberts A."/>
            <person name="Saif S."/>
            <person name="Shea T."/>
            <person name="Sisk P."/>
            <person name="Sykes S."/>
            <person name="Wortman J."/>
            <person name="Nusbaum C."/>
            <person name="Birren B."/>
        </authorList>
    </citation>
    <scope>NUCLEOTIDE SEQUENCE [LARGE SCALE GENOMIC DNA]</scope>
    <source>
        <strain evidence="3">CM1001059</strain>
    </source>
</reference>
<feature type="region of interest" description="Disordered" evidence="1">
    <location>
        <begin position="31"/>
        <end position="57"/>
    </location>
</feature>
<accession>A0A182UGP1</accession>
<evidence type="ECO:0000313" key="3">
    <source>
        <dbReference type="Proteomes" id="UP000075902"/>
    </source>
</evidence>
<proteinExistence type="predicted"/>
<sequence>MSNIKTPGKYQFSWGLRPNLVVRSNPFELNSKESTPPVYSLSTPARSIHSNGSNPKDKLRRIAVSPGTILCQQLVQEGTYGRIYSGILHHPLGETRDVLIKTELSKRKFRSVKRVTC</sequence>
<dbReference type="STRING" id="34690.A0A182UGP1"/>
<organism evidence="2 3">
    <name type="scientific">Anopheles melas</name>
    <dbReference type="NCBI Taxonomy" id="34690"/>
    <lineage>
        <taxon>Eukaryota</taxon>
        <taxon>Metazoa</taxon>
        <taxon>Ecdysozoa</taxon>
        <taxon>Arthropoda</taxon>
        <taxon>Hexapoda</taxon>
        <taxon>Insecta</taxon>
        <taxon>Pterygota</taxon>
        <taxon>Neoptera</taxon>
        <taxon>Endopterygota</taxon>
        <taxon>Diptera</taxon>
        <taxon>Nematocera</taxon>
        <taxon>Culicoidea</taxon>
        <taxon>Culicidae</taxon>
        <taxon>Anophelinae</taxon>
        <taxon>Anopheles</taxon>
    </lineage>
</organism>
<keyword evidence="3" id="KW-1185">Reference proteome</keyword>
<evidence type="ECO:0000256" key="1">
    <source>
        <dbReference type="SAM" id="MobiDB-lite"/>
    </source>
</evidence>